<dbReference type="Gene3D" id="3.60.10.10">
    <property type="entry name" value="Endonuclease/exonuclease/phosphatase"/>
    <property type="match status" value="1"/>
</dbReference>
<dbReference type="InParanoid" id="A0A7M7LL29"/>
<dbReference type="InterPro" id="IPR036691">
    <property type="entry name" value="Endo/exonu/phosph_ase_sf"/>
</dbReference>
<dbReference type="KEGG" id="spu:100893688"/>
<evidence type="ECO:0000313" key="2">
    <source>
        <dbReference type="Proteomes" id="UP000007110"/>
    </source>
</evidence>
<protein>
    <submittedName>
        <fullName evidence="1">Uncharacterized protein</fullName>
    </submittedName>
</protein>
<accession>A0A7M7LL29</accession>
<dbReference type="AlphaFoldDB" id="A0A7M7LL29"/>
<dbReference type="KEGG" id="spu:764479"/>
<dbReference type="EnsemblMetazoa" id="XM_001200787">
    <property type="protein sequence ID" value="XP_001200787"/>
    <property type="gene ID" value="LOC764479"/>
</dbReference>
<dbReference type="RefSeq" id="XP_003726375.2">
    <property type="nucleotide sequence ID" value="XM_003726327.2"/>
</dbReference>
<dbReference type="SUPFAM" id="SSF56219">
    <property type="entry name" value="DNase I-like"/>
    <property type="match status" value="1"/>
</dbReference>
<dbReference type="GeneID" id="100893688"/>
<organism evidence="1 2">
    <name type="scientific">Strongylocentrotus purpuratus</name>
    <name type="common">Purple sea urchin</name>
    <dbReference type="NCBI Taxonomy" id="7668"/>
    <lineage>
        <taxon>Eukaryota</taxon>
        <taxon>Metazoa</taxon>
        <taxon>Echinodermata</taxon>
        <taxon>Eleutherozoa</taxon>
        <taxon>Echinozoa</taxon>
        <taxon>Echinoidea</taxon>
        <taxon>Euechinoidea</taxon>
        <taxon>Echinacea</taxon>
        <taxon>Camarodonta</taxon>
        <taxon>Echinidea</taxon>
        <taxon>Strongylocentrotidae</taxon>
        <taxon>Strongylocentrotus</taxon>
    </lineage>
</organism>
<reference evidence="2" key="1">
    <citation type="submission" date="2015-02" db="EMBL/GenBank/DDBJ databases">
        <title>Genome sequencing for Strongylocentrotus purpuratus.</title>
        <authorList>
            <person name="Murali S."/>
            <person name="Liu Y."/>
            <person name="Vee V."/>
            <person name="English A."/>
            <person name="Wang M."/>
            <person name="Skinner E."/>
            <person name="Han Y."/>
            <person name="Muzny D.M."/>
            <person name="Worley K.C."/>
            <person name="Gibbs R.A."/>
        </authorList>
    </citation>
    <scope>NUCLEOTIDE SEQUENCE</scope>
</reference>
<dbReference type="Proteomes" id="UP000007110">
    <property type="component" value="Unassembled WGS sequence"/>
</dbReference>
<dbReference type="GeneID" id="764479"/>
<dbReference type="OrthoDB" id="410381at2759"/>
<sequence length="163" mass="18023">MGELTALAEEKRVDILCIQIHHIYHENVHIEMKDMGKGWVLAMSSGTKNTVNSTVGGVGILMSPFAYKSLEYLKKASPRILLVKFSGNPPPTVITCYSPTNCSPDNEAVNFYSLLSDVIKKIPQHNIKIICGNMNAQVSSIDSKGFTFGNRTNRNGQYLLNMT</sequence>
<name>A0A7M7LL29_STRPU</name>
<keyword evidence="2" id="KW-1185">Reference proteome</keyword>
<reference evidence="1" key="2">
    <citation type="submission" date="2021-01" db="UniProtKB">
        <authorList>
            <consortium name="EnsemblMetazoa"/>
        </authorList>
    </citation>
    <scope>IDENTIFICATION</scope>
</reference>
<dbReference type="RefSeq" id="XP_001200787.1">
    <property type="nucleotide sequence ID" value="XM_001200787.1"/>
</dbReference>
<evidence type="ECO:0000313" key="1">
    <source>
        <dbReference type="EnsemblMetazoa" id="XP_001200787"/>
    </source>
</evidence>
<proteinExistence type="predicted"/>